<dbReference type="RefSeq" id="WP_152838416.1">
    <property type="nucleotide sequence ID" value="NZ_WHUG01000004.1"/>
</dbReference>
<comment type="caution">
    <text evidence="2">The sequence shown here is derived from an EMBL/GenBank/DDBJ whole genome shotgun (WGS) entry which is preliminary data.</text>
</comment>
<dbReference type="EMBL" id="WHUG01000004">
    <property type="protein sequence ID" value="MQA39135.1"/>
    <property type="molecule type" value="Genomic_DNA"/>
</dbReference>
<evidence type="ECO:0000313" key="3">
    <source>
        <dbReference type="Proteomes" id="UP000440498"/>
    </source>
</evidence>
<evidence type="ECO:0000256" key="1">
    <source>
        <dbReference type="SAM" id="SignalP"/>
    </source>
</evidence>
<evidence type="ECO:0000313" key="2">
    <source>
        <dbReference type="EMBL" id="MQA39135.1"/>
    </source>
</evidence>
<feature type="signal peptide" evidence="1">
    <location>
        <begin position="1"/>
        <end position="21"/>
    </location>
</feature>
<name>A0A6A7N2A8_9BURK</name>
<proteinExistence type="predicted"/>
<dbReference type="AlphaFoldDB" id="A0A6A7N2A8"/>
<protein>
    <submittedName>
        <fullName evidence="2">Uncharacterized protein</fullName>
    </submittedName>
</protein>
<organism evidence="2 3">
    <name type="scientific">Rugamonas aquatica</name>
    <dbReference type="NCBI Taxonomy" id="2743357"/>
    <lineage>
        <taxon>Bacteria</taxon>
        <taxon>Pseudomonadati</taxon>
        <taxon>Pseudomonadota</taxon>
        <taxon>Betaproteobacteria</taxon>
        <taxon>Burkholderiales</taxon>
        <taxon>Oxalobacteraceae</taxon>
        <taxon>Telluria group</taxon>
        <taxon>Rugamonas</taxon>
    </lineage>
</organism>
<dbReference type="Proteomes" id="UP000440498">
    <property type="component" value="Unassembled WGS sequence"/>
</dbReference>
<sequence length="320" mass="35758">MRVAKIGLLMGVLFATALASAAVPEGRWKFERAGDFEGRIPANQAPPFPTLEFSKNEVSLSASCVAKVTSEPYYFPDVFQPLTKQGISAKQMDYFLLKNFHLALAGTKEIYSLDSTEKCGSRRTMEFFVIGDRILAVTGITFYSYVKVPVEASAGPQGTIASAYKLSQLPLDYDRYYASCLPKILAKGRPHTTDKCAPDYFPYVADPKSSDPIMKLVGNHDYSKWGQQYTEGFSPPFQQKIPATFLVFAPMKDVVLVRVDDFAYVRNEERDIMSGVYLSIAGGKVVDQIYGCQFNRDYVCMHEGRARAKLLDNGKFQKLQ</sequence>
<feature type="chain" id="PRO_5025494956" evidence="1">
    <location>
        <begin position="22"/>
        <end position="320"/>
    </location>
</feature>
<accession>A0A6A7N2A8</accession>
<keyword evidence="3" id="KW-1185">Reference proteome</keyword>
<gene>
    <name evidence="2" type="ORF">GEV02_13330</name>
</gene>
<keyword evidence="1" id="KW-0732">Signal</keyword>
<reference evidence="2 3" key="1">
    <citation type="submission" date="2019-10" db="EMBL/GenBank/DDBJ databases">
        <title>Two novel species isolated from a subtropical stream in China.</title>
        <authorList>
            <person name="Lu H."/>
        </authorList>
    </citation>
    <scope>NUCLEOTIDE SEQUENCE [LARGE SCALE GENOMIC DNA]</scope>
    <source>
        <strain evidence="2 3">FT29W</strain>
    </source>
</reference>